<feature type="signal peptide" evidence="1">
    <location>
        <begin position="1"/>
        <end position="27"/>
    </location>
</feature>
<evidence type="ECO:0000313" key="3">
    <source>
        <dbReference type="Proteomes" id="UP000479526"/>
    </source>
</evidence>
<feature type="chain" id="PRO_5028968084" evidence="1">
    <location>
        <begin position="28"/>
        <end position="208"/>
    </location>
</feature>
<organism evidence="2 3">
    <name type="scientific">Herbidospora solisilvae</name>
    <dbReference type="NCBI Taxonomy" id="2696284"/>
    <lineage>
        <taxon>Bacteria</taxon>
        <taxon>Bacillati</taxon>
        <taxon>Actinomycetota</taxon>
        <taxon>Actinomycetes</taxon>
        <taxon>Streptosporangiales</taxon>
        <taxon>Streptosporangiaceae</taxon>
        <taxon>Herbidospora</taxon>
    </lineage>
</organism>
<dbReference type="AlphaFoldDB" id="A0A7C9N3S6"/>
<sequence length="208" mass="22224">MSSRSLLTGAALTATALLTVAAPAAQAAAPAPATVAKNVFKGFVAKDRKAMLKWAAPDAVDKLLKYKFRTPDKFAGCTAAGTCRYVHTSVKVPGDLNGILMVVKGSRVTAVYTSQHVTSPSTVAKTFYRYWQLGAKTRAREIATAGAIKTRFAVKYDPTGVPYHRQGCSKETKGYSCAYSYEGGAMFLHVRGTKAAGYYVNSVSYIAD</sequence>
<evidence type="ECO:0000256" key="1">
    <source>
        <dbReference type="SAM" id="SignalP"/>
    </source>
</evidence>
<keyword evidence="1" id="KW-0732">Signal</keyword>
<gene>
    <name evidence="2" type="ORF">GT755_17460</name>
</gene>
<reference evidence="2 3" key="1">
    <citation type="submission" date="2020-01" db="EMBL/GenBank/DDBJ databases">
        <title>Herbidospora sp. NEAU-GS84 nov., a novel actinomycete isolated from soil.</title>
        <authorList>
            <person name="Han L."/>
        </authorList>
    </citation>
    <scope>NUCLEOTIDE SEQUENCE [LARGE SCALE GENOMIC DNA]</scope>
    <source>
        <strain evidence="2 3">NEAU-GS84</strain>
    </source>
</reference>
<keyword evidence="3" id="KW-1185">Reference proteome</keyword>
<dbReference type="EMBL" id="WXEW01000005">
    <property type="protein sequence ID" value="NAS23474.1"/>
    <property type="molecule type" value="Genomic_DNA"/>
</dbReference>
<accession>A0A7C9N3S6</accession>
<dbReference type="RefSeq" id="WP_161480760.1">
    <property type="nucleotide sequence ID" value="NZ_WXEW01000005.1"/>
</dbReference>
<dbReference type="Proteomes" id="UP000479526">
    <property type="component" value="Unassembled WGS sequence"/>
</dbReference>
<comment type="caution">
    <text evidence="2">The sequence shown here is derived from an EMBL/GenBank/DDBJ whole genome shotgun (WGS) entry which is preliminary data.</text>
</comment>
<protein>
    <submittedName>
        <fullName evidence="2">Uncharacterized protein</fullName>
    </submittedName>
</protein>
<proteinExistence type="predicted"/>
<evidence type="ECO:0000313" key="2">
    <source>
        <dbReference type="EMBL" id="NAS23474.1"/>
    </source>
</evidence>
<name>A0A7C9N3S6_9ACTN</name>